<sequence>MDFAYQRHFGMRKITSTTPFSSAPSPAISSSPMKTGPRIPWNSQSHGARGIAGVQNRNTISKDKIQGEEQRMADLLAQHGNKVMRTQYIALSVEPMDSDSNSDMADAVSPAAISAAMKKLDNISDDFHSNWLPLCRKYIESPPKDDRKRDEKHEELSISVMQQIILKLDSVETEGVHEVRQRRKDLIRRVQEVLKQLDTAKAS</sequence>
<evidence type="ECO:0000256" key="2">
    <source>
        <dbReference type="SAM" id="MobiDB-lite"/>
    </source>
</evidence>
<protein>
    <submittedName>
        <fullName evidence="4">BAG domain-containing protein</fullName>
    </submittedName>
</protein>
<dbReference type="EMBL" id="JAOPEN010000007">
    <property type="protein sequence ID" value="KAJ4854895.1"/>
    <property type="molecule type" value="Genomic_DNA"/>
</dbReference>
<dbReference type="PROSITE" id="PS51035">
    <property type="entry name" value="BAG"/>
    <property type="match status" value="1"/>
</dbReference>
<feature type="compositionally biased region" description="Low complexity" evidence="2">
    <location>
        <begin position="16"/>
        <end position="32"/>
    </location>
</feature>
<proteinExistence type="predicted"/>
<comment type="caution">
    <text evidence="4">The sequence shown here is derived from an EMBL/GenBank/DDBJ whole genome shotgun (WGS) entry which is preliminary data.</text>
</comment>
<accession>A0A9W9B6W7</accession>
<evidence type="ECO:0000313" key="5">
    <source>
        <dbReference type="Proteomes" id="UP001140511"/>
    </source>
</evidence>
<keyword evidence="5" id="KW-1185">Reference proteome</keyword>
<dbReference type="SUPFAM" id="SSF63491">
    <property type="entry name" value="BAG domain"/>
    <property type="match status" value="1"/>
</dbReference>
<reference evidence="4" key="1">
    <citation type="submission" date="2022-09" db="EMBL/GenBank/DDBJ databases">
        <title>Chromosome-level assembly of Trichoderma breve T069, a fungus used in development of biopesticide product.</title>
        <authorList>
            <person name="Lin R."/>
            <person name="Liu T."/>
        </authorList>
    </citation>
    <scope>NUCLEOTIDE SEQUENCE</scope>
    <source>
        <strain evidence="4">T069</strain>
    </source>
</reference>
<dbReference type="GO" id="GO:0051087">
    <property type="term" value="F:protein-folding chaperone binding"/>
    <property type="evidence" value="ECO:0007669"/>
    <property type="project" value="InterPro"/>
</dbReference>
<gene>
    <name evidence="4" type="ORF">T069G_10453</name>
</gene>
<keyword evidence="1" id="KW-0175">Coiled coil</keyword>
<dbReference type="Gene3D" id="1.20.58.120">
    <property type="entry name" value="BAG domain"/>
    <property type="match status" value="1"/>
</dbReference>
<evidence type="ECO:0000313" key="4">
    <source>
        <dbReference type="EMBL" id="KAJ4854895.1"/>
    </source>
</evidence>
<feature type="region of interest" description="Disordered" evidence="2">
    <location>
        <begin position="16"/>
        <end position="35"/>
    </location>
</feature>
<dbReference type="GeneID" id="80872351"/>
<dbReference type="InterPro" id="IPR036533">
    <property type="entry name" value="BAG_dom_sf"/>
</dbReference>
<feature type="coiled-coil region" evidence="1">
    <location>
        <begin position="176"/>
        <end position="203"/>
    </location>
</feature>
<evidence type="ECO:0000256" key="1">
    <source>
        <dbReference type="SAM" id="Coils"/>
    </source>
</evidence>
<dbReference type="SMART" id="SM00264">
    <property type="entry name" value="BAG"/>
    <property type="match status" value="1"/>
</dbReference>
<dbReference type="RefSeq" id="XP_056023953.1">
    <property type="nucleotide sequence ID" value="XM_056177663.1"/>
</dbReference>
<name>A0A9W9B6W7_9HYPO</name>
<dbReference type="AlphaFoldDB" id="A0A9W9B6W7"/>
<feature type="domain" description="BAG" evidence="3">
    <location>
        <begin position="143"/>
        <end position="201"/>
    </location>
</feature>
<dbReference type="InterPro" id="IPR003103">
    <property type="entry name" value="BAG_domain"/>
</dbReference>
<organism evidence="4 5">
    <name type="scientific">Trichoderma breve</name>
    <dbReference type="NCBI Taxonomy" id="2034170"/>
    <lineage>
        <taxon>Eukaryota</taxon>
        <taxon>Fungi</taxon>
        <taxon>Dikarya</taxon>
        <taxon>Ascomycota</taxon>
        <taxon>Pezizomycotina</taxon>
        <taxon>Sordariomycetes</taxon>
        <taxon>Hypocreomycetidae</taxon>
        <taxon>Hypocreales</taxon>
        <taxon>Hypocreaceae</taxon>
        <taxon>Trichoderma</taxon>
    </lineage>
</organism>
<dbReference type="Pfam" id="PF02179">
    <property type="entry name" value="BAG"/>
    <property type="match status" value="1"/>
</dbReference>
<dbReference type="Proteomes" id="UP001140511">
    <property type="component" value="Unassembled WGS sequence"/>
</dbReference>
<evidence type="ECO:0000259" key="3">
    <source>
        <dbReference type="PROSITE" id="PS51035"/>
    </source>
</evidence>